<proteinExistence type="predicted"/>
<evidence type="ECO:0000313" key="2">
    <source>
        <dbReference type="Proteomes" id="UP000232688"/>
    </source>
</evidence>
<dbReference type="VEuPathDB" id="FungiDB:RhiirA1_478490"/>
<organism evidence="1 2">
    <name type="scientific">Rhizophagus irregularis</name>
    <dbReference type="NCBI Taxonomy" id="588596"/>
    <lineage>
        <taxon>Eukaryota</taxon>
        <taxon>Fungi</taxon>
        <taxon>Fungi incertae sedis</taxon>
        <taxon>Mucoromycota</taxon>
        <taxon>Glomeromycotina</taxon>
        <taxon>Glomeromycetes</taxon>
        <taxon>Glomerales</taxon>
        <taxon>Glomeraceae</taxon>
        <taxon>Rhizophagus</taxon>
    </lineage>
</organism>
<comment type="caution">
    <text evidence="1">The sequence shown here is derived from an EMBL/GenBank/DDBJ whole genome shotgun (WGS) entry which is preliminary data.</text>
</comment>
<dbReference type="Proteomes" id="UP000232688">
    <property type="component" value="Unassembled WGS sequence"/>
</dbReference>
<gene>
    <name evidence="1" type="ORF">RhiirA1_478490</name>
</gene>
<sequence length="55" mass="6274">MAPPRIKRLRACQSLSKERAESEDMEGWCVAKYNSRPLARVAKQKLKSKAVISTR</sequence>
<reference evidence="1 2" key="1">
    <citation type="submission" date="2017-10" db="EMBL/GenBank/DDBJ databases">
        <title>Extensive intraspecific genome diversity in a model arbuscular mycorrhizal fungus.</title>
        <authorList>
            <person name="Chen E.C.H."/>
            <person name="Morin E."/>
            <person name="Baudet D."/>
            <person name="Noel J."/>
            <person name="Ndikumana S."/>
            <person name="Charron P."/>
            <person name="St-Onge C."/>
            <person name="Giorgi J."/>
            <person name="Grigoriev I.V."/>
            <person name="Roux C."/>
            <person name="Martin F.M."/>
            <person name="Corradi N."/>
        </authorList>
    </citation>
    <scope>NUCLEOTIDE SEQUENCE [LARGE SCALE GENOMIC DNA]</scope>
    <source>
        <strain evidence="1 2">A1</strain>
    </source>
</reference>
<name>A0A2N0QS24_9GLOM</name>
<dbReference type="AlphaFoldDB" id="A0A2N0QS24"/>
<protein>
    <submittedName>
        <fullName evidence="1">Uncharacterized protein</fullName>
    </submittedName>
</protein>
<evidence type="ECO:0000313" key="1">
    <source>
        <dbReference type="EMBL" id="PKC53830.1"/>
    </source>
</evidence>
<dbReference type="EMBL" id="LLXH01003795">
    <property type="protein sequence ID" value="PKC53830.1"/>
    <property type="molecule type" value="Genomic_DNA"/>
</dbReference>
<reference evidence="1 2" key="2">
    <citation type="submission" date="2017-10" db="EMBL/GenBank/DDBJ databases">
        <title>Genome analyses suggest a sexual origin of heterokaryosis in a supposedly ancient asexual fungus.</title>
        <authorList>
            <person name="Corradi N."/>
            <person name="Sedzielewska K."/>
            <person name="Noel J."/>
            <person name="Charron P."/>
            <person name="Farinelli L."/>
            <person name="Marton T."/>
            <person name="Kruger M."/>
            <person name="Pelin A."/>
            <person name="Brachmann A."/>
            <person name="Corradi N."/>
        </authorList>
    </citation>
    <scope>NUCLEOTIDE SEQUENCE [LARGE SCALE GENOMIC DNA]</scope>
    <source>
        <strain evidence="1 2">A1</strain>
    </source>
</reference>
<accession>A0A2N0QS24</accession>